<feature type="non-terminal residue" evidence="1">
    <location>
        <position position="1"/>
    </location>
</feature>
<evidence type="ECO:0000313" key="2">
    <source>
        <dbReference type="Proteomes" id="UP000266841"/>
    </source>
</evidence>
<dbReference type="InterPro" id="IPR032675">
    <property type="entry name" value="LRR_dom_sf"/>
</dbReference>
<dbReference type="AlphaFoldDB" id="K0RVS0"/>
<proteinExistence type="predicted"/>
<dbReference type="PANTHER" id="PTHR45661:SF3">
    <property type="entry name" value="IG-LIKE DOMAIN-CONTAINING PROTEIN"/>
    <property type="match status" value="1"/>
</dbReference>
<sequence>DRVLQTEPNLINLGRETRRTEARNVPVEFNLRPGAVALALGGVGQSRVPPMGDQLQQAASQPEVFLLYEGGEVAQELRRSLTHVHVAPHVNEIPYEAFQDCDKLIKLQLNEGLQVIEDFAFEGCKSLRSVTIPSTVTELGQFAFCGCGNLTKLQFKEGLQVIGARAFDGCESLRSVTLPSTVTKLGVCTSLRNVSVPSTVTKLGGAVFANCSSLTEVYLNEGLQNIGAGAFACSALRSVTIPSTVTMLGRYAFAHCTSLSELIFLNDKRLLNQEFFTCGFRREEQGLLNQEALNEMFFDKDGNFAFDGCPLTMVKISISWAVSERMARLPHECMLSVEERIHCLSRFELLQYGEVLACFPVAVRRAQGDNTDDDSDYETEDGTFEVLDTNLETARSLYQVLQLIAFYELKESSILIELAVWKSTIEEGGDRACRVAIPGPAKILLMEYCGFAGFLRPAF</sequence>
<dbReference type="OrthoDB" id="10264456at2759"/>
<dbReference type="InterPro" id="IPR053139">
    <property type="entry name" value="Surface_bspA-like"/>
</dbReference>
<organism evidence="1 2">
    <name type="scientific">Thalassiosira oceanica</name>
    <name type="common">Marine diatom</name>
    <dbReference type="NCBI Taxonomy" id="159749"/>
    <lineage>
        <taxon>Eukaryota</taxon>
        <taxon>Sar</taxon>
        <taxon>Stramenopiles</taxon>
        <taxon>Ochrophyta</taxon>
        <taxon>Bacillariophyta</taxon>
        <taxon>Coscinodiscophyceae</taxon>
        <taxon>Thalassiosirophycidae</taxon>
        <taxon>Thalassiosirales</taxon>
        <taxon>Thalassiosiraceae</taxon>
        <taxon>Thalassiosira</taxon>
    </lineage>
</organism>
<dbReference type="Gene3D" id="3.80.10.10">
    <property type="entry name" value="Ribonuclease Inhibitor"/>
    <property type="match status" value="2"/>
</dbReference>
<dbReference type="Pfam" id="PF13306">
    <property type="entry name" value="LRR_5"/>
    <property type="match status" value="2"/>
</dbReference>
<dbReference type="SUPFAM" id="SSF52058">
    <property type="entry name" value="L domain-like"/>
    <property type="match status" value="1"/>
</dbReference>
<keyword evidence="2" id="KW-1185">Reference proteome</keyword>
<reference evidence="1 2" key="1">
    <citation type="journal article" date="2012" name="Genome Biol.">
        <title>Genome and low-iron response of an oceanic diatom adapted to chronic iron limitation.</title>
        <authorList>
            <person name="Lommer M."/>
            <person name="Specht M."/>
            <person name="Roy A.S."/>
            <person name="Kraemer L."/>
            <person name="Andreson R."/>
            <person name="Gutowska M.A."/>
            <person name="Wolf J."/>
            <person name="Bergner S.V."/>
            <person name="Schilhabel M.B."/>
            <person name="Klostermeier U.C."/>
            <person name="Beiko R.G."/>
            <person name="Rosenstiel P."/>
            <person name="Hippler M."/>
            <person name="Laroche J."/>
        </authorList>
    </citation>
    <scope>NUCLEOTIDE SEQUENCE [LARGE SCALE GENOMIC DNA]</scope>
    <source>
        <strain evidence="1 2">CCMP1005</strain>
    </source>
</reference>
<name>K0RVS0_THAOC</name>
<protein>
    <submittedName>
        <fullName evidence="1">Uncharacterized protein</fullName>
    </submittedName>
</protein>
<accession>K0RVS0</accession>
<gene>
    <name evidence="1" type="ORF">THAOC_30136</name>
</gene>
<dbReference type="InterPro" id="IPR026906">
    <property type="entry name" value="LRR_5"/>
</dbReference>
<dbReference type="Proteomes" id="UP000266841">
    <property type="component" value="Unassembled WGS sequence"/>
</dbReference>
<evidence type="ECO:0000313" key="1">
    <source>
        <dbReference type="EMBL" id="EJK50767.1"/>
    </source>
</evidence>
<dbReference type="EMBL" id="AGNL01043000">
    <property type="protein sequence ID" value="EJK50767.1"/>
    <property type="molecule type" value="Genomic_DNA"/>
</dbReference>
<comment type="caution">
    <text evidence="1">The sequence shown here is derived from an EMBL/GenBank/DDBJ whole genome shotgun (WGS) entry which is preliminary data.</text>
</comment>
<dbReference type="PANTHER" id="PTHR45661">
    <property type="entry name" value="SURFACE ANTIGEN"/>
    <property type="match status" value="1"/>
</dbReference>